<evidence type="ECO:0000313" key="4">
    <source>
        <dbReference type="Proteomes" id="UP001252875"/>
    </source>
</evidence>
<feature type="signal peptide" evidence="2">
    <location>
        <begin position="1"/>
        <end position="22"/>
    </location>
</feature>
<proteinExistence type="predicted"/>
<evidence type="ECO:0000256" key="2">
    <source>
        <dbReference type="SAM" id="SignalP"/>
    </source>
</evidence>
<keyword evidence="1" id="KW-0472">Membrane</keyword>
<keyword evidence="2" id="KW-0732">Signal</keyword>
<reference evidence="3 4" key="1">
    <citation type="submission" date="2023-03" db="EMBL/GenBank/DDBJ databases">
        <authorList>
            <person name="Shen W."/>
            <person name="Cai J."/>
        </authorList>
    </citation>
    <scope>NUCLEOTIDE SEQUENCE [LARGE SCALE GENOMIC DNA]</scope>
    <source>
        <strain evidence="3 4">D6-4</strain>
    </source>
</reference>
<gene>
    <name evidence="3" type="ORF">P7D85_20480</name>
</gene>
<comment type="caution">
    <text evidence="3">The sequence shown here is derived from an EMBL/GenBank/DDBJ whole genome shotgun (WGS) entry which is preliminary data.</text>
</comment>
<evidence type="ECO:0000313" key="3">
    <source>
        <dbReference type="EMBL" id="MDT2602142.1"/>
    </source>
</evidence>
<name>A0ABU3F4S8_9ENTE</name>
<sequence length="165" mass="17978">MRKLLIFGLLFCLGAAPLHALAASEQTTTIHTTVNAEKAVELEELITKEKGRKQGEYTPESWKKYEAALKNAEETLKNTPYDEERINAALAELQQAITGLKEKPSGGRTSTVLAARNSSAAKKYSASKKYPPTGMITGQGLSMLGLLLMAGAGITWQLINRRNKD</sequence>
<keyword evidence="1" id="KW-0812">Transmembrane</keyword>
<keyword evidence="4" id="KW-1185">Reference proteome</keyword>
<dbReference type="RefSeq" id="WP_311821536.1">
    <property type="nucleotide sequence ID" value="NZ_JARPYF010000001.1"/>
</dbReference>
<feature type="transmembrane region" description="Helical" evidence="1">
    <location>
        <begin position="140"/>
        <end position="159"/>
    </location>
</feature>
<keyword evidence="1" id="KW-1133">Transmembrane helix</keyword>
<dbReference type="EMBL" id="JARPYI010000016">
    <property type="protein sequence ID" value="MDT2602142.1"/>
    <property type="molecule type" value="Genomic_DNA"/>
</dbReference>
<dbReference type="Gene3D" id="1.20.1270.90">
    <property type="entry name" value="AF1782-like"/>
    <property type="match status" value="1"/>
</dbReference>
<feature type="chain" id="PRO_5045961043" evidence="2">
    <location>
        <begin position="23"/>
        <end position="165"/>
    </location>
</feature>
<evidence type="ECO:0000256" key="1">
    <source>
        <dbReference type="SAM" id="Phobius"/>
    </source>
</evidence>
<accession>A0ABU3F4S8</accession>
<organism evidence="3 4">
    <name type="scientific">Enterococcus hulanensis</name>
    <dbReference type="NCBI Taxonomy" id="2559929"/>
    <lineage>
        <taxon>Bacteria</taxon>
        <taxon>Bacillati</taxon>
        <taxon>Bacillota</taxon>
        <taxon>Bacilli</taxon>
        <taxon>Lactobacillales</taxon>
        <taxon>Enterococcaceae</taxon>
        <taxon>Enterococcus</taxon>
    </lineage>
</organism>
<dbReference type="Proteomes" id="UP001252875">
    <property type="component" value="Unassembled WGS sequence"/>
</dbReference>
<dbReference type="Pfam" id="PF07554">
    <property type="entry name" value="FIVAR"/>
    <property type="match status" value="1"/>
</dbReference>
<protein>
    <submittedName>
        <fullName evidence="3">FIVAR domain-containing protein</fullName>
    </submittedName>
</protein>